<dbReference type="AlphaFoldDB" id="W8EZ98"/>
<reference evidence="1 2" key="1">
    <citation type="submission" date="2014-01" db="EMBL/GenBank/DDBJ databases">
        <title>Complete genome sequence of ionizing-radiation resistance bacterium Hymenobacter swuensis DY53.</title>
        <authorList>
            <person name="Jung J.-H."/>
            <person name="Jeong S.-W."/>
            <person name="Joe M.-H."/>
            <person name="Cho y.-j."/>
            <person name="Kim M.-K."/>
            <person name="Lim S.-Y."/>
        </authorList>
    </citation>
    <scope>NUCLEOTIDE SEQUENCE [LARGE SCALE GENOMIC DNA]</scope>
    <source>
        <strain evidence="1 2">DY53</strain>
    </source>
</reference>
<dbReference type="Proteomes" id="UP000019423">
    <property type="component" value="Chromosome"/>
</dbReference>
<protein>
    <submittedName>
        <fullName evidence="1">Uncharacterized protein</fullName>
    </submittedName>
</protein>
<accession>W8EZ98</accession>
<organism evidence="1 2">
    <name type="scientific">Hymenobacter swuensis DY53</name>
    <dbReference type="NCBI Taxonomy" id="1227739"/>
    <lineage>
        <taxon>Bacteria</taxon>
        <taxon>Pseudomonadati</taxon>
        <taxon>Bacteroidota</taxon>
        <taxon>Cytophagia</taxon>
        <taxon>Cytophagales</taxon>
        <taxon>Hymenobacteraceae</taxon>
        <taxon>Hymenobacter</taxon>
    </lineage>
</organism>
<proteinExistence type="predicted"/>
<dbReference type="PATRIC" id="fig|1227739.3.peg.1730"/>
<dbReference type="EMBL" id="CP007145">
    <property type="protein sequence ID" value="AHJ97097.1"/>
    <property type="molecule type" value="Genomic_DNA"/>
</dbReference>
<dbReference type="HOGENOM" id="CLU_3311025_0_0_10"/>
<dbReference type="KEGG" id="hsw:Hsw_1502"/>
<sequence length="39" mass="4526">MLAMFSASGADKVKILAKFNLYFSGKVPYQLFGYFDRDW</sequence>
<gene>
    <name evidence="1" type="ORF">Hsw_1502</name>
</gene>
<evidence type="ECO:0000313" key="1">
    <source>
        <dbReference type="EMBL" id="AHJ97097.1"/>
    </source>
</evidence>
<evidence type="ECO:0000313" key="2">
    <source>
        <dbReference type="Proteomes" id="UP000019423"/>
    </source>
</evidence>
<name>W8EZ98_9BACT</name>
<keyword evidence="2" id="KW-1185">Reference proteome</keyword>